<name>A0A1F6B2K6_9BACT</name>
<dbReference type="AlphaFoldDB" id="A0A1F6B2K6"/>
<organism evidence="2 3">
    <name type="scientific">Candidatus Gottesmanbacteria bacterium RIFCSPLOWO2_01_FULL_46_9</name>
    <dbReference type="NCBI Taxonomy" id="1798394"/>
    <lineage>
        <taxon>Bacteria</taxon>
        <taxon>Candidatus Gottesmaniibacteriota</taxon>
    </lineage>
</organism>
<accession>A0A1F6B2K6</accession>
<dbReference type="InterPro" id="IPR006674">
    <property type="entry name" value="HD_domain"/>
</dbReference>
<reference evidence="2 3" key="1">
    <citation type="journal article" date="2016" name="Nat. Commun.">
        <title>Thousands of microbial genomes shed light on interconnected biogeochemical processes in an aquifer system.</title>
        <authorList>
            <person name="Anantharaman K."/>
            <person name="Brown C.T."/>
            <person name="Hug L.A."/>
            <person name="Sharon I."/>
            <person name="Castelle C.J."/>
            <person name="Probst A.J."/>
            <person name="Thomas B.C."/>
            <person name="Singh A."/>
            <person name="Wilkins M.J."/>
            <person name="Karaoz U."/>
            <person name="Brodie E.L."/>
            <person name="Williams K.H."/>
            <person name="Hubbard S.S."/>
            <person name="Banfield J.F."/>
        </authorList>
    </citation>
    <scope>NUCLEOTIDE SEQUENCE [LARGE SCALE GENOMIC DNA]</scope>
</reference>
<proteinExistence type="predicted"/>
<dbReference type="Gene3D" id="1.10.3210.10">
    <property type="entry name" value="Hypothetical protein af1432"/>
    <property type="match status" value="1"/>
</dbReference>
<gene>
    <name evidence="2" type="ORF">A3A63_04095</name>
</gene>
<dbReference type="NCBIfam" id="TIGR00277">
    <property type="entry name" value="HDIG"/>
    <property type="match status" value="1"/>
</dbReference>
<feature type="domain" description="HD" evidence="1">
    <location>
        <begin position="24"/>
        <end position="122"/>
    </location>
</feature>
<dbReference type="Pfam" id="PF01966">
    <property type="entry name" value="HD"/>
    <property type="match status" value="1"/>
</dbReference>
<dbReference type="Proteomes" id="UP000176450">
    <property type="component" value="Unassembled WGS sequence"/>
</dbReference>
<evidence type="ECO:0000313" key="3">
    <source>
        <dbReference type="Proteomes" id="UP000176450"/>
    </source>
</evidence>
<dbReference type="EMBL" id="MFJX01000024">
    <property type="protein sequence ID" value="OGG31151.1"/>
    <property type="molecule type" value="Genomic_DNA"/>
</dbReference>
<sequence>MIPTESQAKQLWEKYHLPEKKRIHVALVARVALFLAAECEKNIPGCHINIPLLKAAAYLHDIDKVIPRRSGEQHPDTAVRVLREEGMDEVADIVQTHSLHAILDPGIAPKTWEQKLLYLADKMVKFEIITVDERFRLWNDEQLPRDVQYILDTSYPLVKALEKEILDSIAIKPQDIARLA</sequence>
<dbReference type="InterPro" id="IPR003607">
    <property type="entry name" value="HD/PDEase_dom"/>
</dbReference>
<comment type="caution">
    <text evidence="2">The sequence shown here is derived from an EMBL/GenBank/DDBJ whole genome shotgun (WGS) entry which is preliminary data.</text>
</comment>
<evidence type="ECO:0000313" key="2">
    <source>
        <dbReference type="EMBL" id="OGG31151.1"/>
    </source>
</evidence>
<evidence type="ECO:0000259" key="1">
    <source>
        <dbReference type="Pfam" id="PF01966"/>
    </source>
</evidence>
<dbReference type="InterPro" id="IPR006675">
    <property type="entry name" value="HDIG_dom"/>
</dbReference>
<protein>
    <recommendedName>
        <fullName evidence="1">HD domain-containing protein</fullName>
    </recommendedName>
</protein>
<dbReference type="CDD" id="cd00077">
    <property type="entry name" value="HDc"/>
    <property type="match status" value="1"/>
</dbReference>
<dbReference type="SUPFAM" id="SSF109604">
    <property type="entry name" value="HD-domain/PDEase-like"/>
    <property type="match status" value="1"/>
</dbReference>